<dbReference type="InterPro" id="IPR000782">
    <property type="entry name" value="FAS1_domain"/>
</dbReference>
<evidence type="ECO:0000313" key="3">
    <source>
        <dbReference type="EMBL" id="MER2996393.1"/>
    </source>
</evidence>
<dbReference type="PROSITE" id="PS51257">
    <property type="entry name" value="PROKAR_LIPOPROTEIN"/>
    <property type="match status" value="1"/>
</dbReference>
<evidence type="ECO:0000313" key="4">
    <source>
        <dbReference type="Proteomes" id="UP001476807"/>
    </source>
</evidence>
<comment type="caution">
    <text evidence="3">The sequence shown here is derived from an EMBL/GenBank/DDBJ whole genome shotgun (WGS) entry which is preliminary data.</text>
</comment>
<dbReference type="Proteomes" id="UP001476807">
    <property type="component" value="Unassembled WGS sequence"/>
</dbReference>
<feature type="chain" id="PRO_5045846607" evidence="1">
    <location>
        <begin position="26"/>
        <end position="241"/>
    </location>
</feature>
<organism evidence="3 4">
    <name type="scientific">Pontibacter populi</name>
    <dbReference type="NCBI Taxonomy" id="890055"/>
    <lineage>
        <taxon>Bacteria</taxon>
        <taxon>Pseudomonadati</taxon>
        <taxon>Bacteroidota</taxon>
        <taxon>Cytophagia</taxon>
        <taxon>Cytophagales</taxon>
        <taxon>Hymenobacteraceae</taxon>
        <taxon>Pontibacter</taxon>
    </lineage>
</organism>
<evidence type="ECO:0000256" key="1">
    <source>
        <dbReference type="SAM" id="SignalP"/>
    </source>
</evidence>
<dbReference type="EMBL" id="JBEOKT010000002">
    <property type="protein sequence ID" value="MER2996393.1"/>
    <property type="molecule type" value="Genomic_DNA"/>
</dbReference>
<dbReference type="Gene3D" id="2.30.180.10">
    <property type="entry name" value="FAS1 domain"/>
    <property type="match status" value="1"/>
</dbReference>
<dbReference type="SMART" id="SM00554">
    <property type="entry name" value="FAS1"/>
    <property type="match status" value="1"/>
</dbReference>
<keyword evidence="4" id="KW-1185">Reference proteome</keyword>
<reference evidence="3 4" key="1">
    <citation type="submission" date="2024-06" db="EMBL/GenBank/DDBJ databases">
        <title>Pontibacter populi HYL7-15.</title>
        <authorList>
            <person name="Kim M.K."/>
        </authorList>
    </citation>
    <scope>NUCLEOTIDE SEQUENCE [LARGE SCALE GENOMIC DNA]</scope>
    <source>
        <strain evidence="3 4">HYL7-15</strain>
    </source>
</reference>
<accession>A0ABV1RPU9</accession>
<protein>
    <submittedName>
        <fullName evidence="3">Fasciclin domain-containing protein</fullName>
    </submittedName>
</protein>
<dbReference type="RefSeq" id="WP_350410699.1">
    <property type="nucleotide sequence ID" value="NZ_JBEOKT010000002.1"/>
</dbReference>
<gene>
    <name evidence="3" type="ORF">ABS362_02480</name>
</gene>
<proteinExistence type="predicted"/>
<name>A0ABV1RPU9_9BACT</name>
<evidence type="ECO:0000259" key="2">
    <source>
        <dbReference type="PROSITE" id="PS50213"/>
    </source>
</evidence>
<dbReference type="InterPro" id="IPR050904">
    <property type="entry name" value="Adhesion/Biosynth-related"/>
</dbReference>
<sequence>MKMIKVKSFAAIVLASAAFYGCASSNDGMDNTTASDVSMSETQTMAGDTDDADAVVVTEEVVAVTPIATIPIAALSLENTEEIDNMFDNVANTESHSLIDLAKQSPNLSTFVQLMETAGLTDDLKADGSYTLFAPTNEAFSKVSQEDLENLLLPQNKAKLSEILMVHILPNEVGSTSFNETQRISLDKDRYIPVTTQLGGKQIAVGGANIIVSDVEASNGVIHVVDNVIIPSKVAMEDDFR</sequence>
<dbReference type="PANTHER" id="PTHR10900">
    <property type="entry name" value="PERIOSTIN-RELATED"/>
    <property type="match status" value="1"/>
</dbReference>
<dbReference type="SUPFAM" id="SSF82153">
    <property type="entry name" value="FAS1 domain"/>
    <property type="match status" value="1"/>
</dbReference>
<dbReference type="PROSITE" id="PS50213">
    <property type="entry name" value="FAS1"/>
    <property type="match status" value="1"/>
</dbReference>
<feature type="signal peptide" evidence="1">
    <location>
        <begin position="1"/>
        <end position="25"/>
    </location>
</feature>
<feature type="domain" description="FAS1" evidence="2">
    <location>
        <begin position="95"/>
        <end position="229"/>
    </location>
</feature>
<keyword evidence="1" id="KW-0732">Signal</keyword>
<dbReference type="PANTHER" id="PTHR10900:SF77">
    <property type="entry name" value="FI19380P1"/>
    <property type="match status" value="1"/>
</dbReference>
<dbReference type="Pfam" id="PF02469">
    <property type="entry name" value="Fasciclin"/>
    <property type="match status" value="1"/>
</dbReference>
<dbReference type="InterPro" id="IPR036378">
    <property type="entry name" value="FAS1_dom_sf"/>
</dbReference>